<protein>
    <submittedName>
        <fullName evidence="1">Head-tail connector protein</fullName>
    </submittedName>
</protein>
<evidence type="ECO:0000313" key="2">
    <source>
        <dbReference type="Proteomes" id="UP000014714"/>
    </source>
</evidence>
<name>R9ZXN1_9CAUD</name>
<dbReference type="GeneID" id="16796723"/>
<sequence>MDYSKNADKWEDCSSPQTISGTTYEVVTDLATEPVDLEFFKEHARIDFDTDDTLAQKYLKAARIQLEKWSMLSFGVKTIEFSALEVCDNYKIMFGPVDAITTAGFSNFKDNLTKGGKKVVFEYTTKNTLSLDENVQIAICRYAAGLYMNRENVIDSKLSAIALIDQAKLMLEPYRNIILF</sequence>
<dbReference type="KEGG" id="vg:16796723"/>
<evidence type="ECO:0000313" key="1">
    <source>
        <dbReference type="EMBL" id="AGO48014.1"/>
    </source>
</evidence>
<proteinExistence type="predicted"/>
<dbReference type="Pfam" id="PF05135">
    <property type="entry name" value="Phage_connect_1"/>
    <property type="match status" value="1"/>
</dbReference>
<dbReference type="EMBL" id="KC821613">
    <property type="protein sequence ID" value="AGO48014.1"/>
    <property type="molecule type" value="Genomic_DNA"/>
</dbReference>
<keyword evidence="2" id="KW-1185">Reference proteome</keyword>
<reference evidence="2" key="2">
    <citation type="submission" date="2013-03" db="EMBL/GenBank/DDBJ databases">
        <title>The Cellulophaga phages: a novel, diverse, and globally ubiquitous model system.</title>
        <authorList>
            <person name="Holmfeldt K."/>
            <person name="Solonenko N."/>
            <person name="Shah M."/>
            <person name="Corrier K."/>
            <person name="Riemann L."/>
            <person name="VerBerkmoes N.C."/>
            <person name="Sullivan M.B."/>
        </authorList>
    </citation>
    <scope>NUCLEOTIDE SEQUENCE [LARGE SCALE GENOMIC DNA]</scope>
</reference>
<reference evidence="1 2" key="1">
    <citation type="journal article" date="2013" name="Proc. Natl. Acad. Sci. U.S.A.">
        <title>Twelve previously unknown phage genera are ubiquitous in global oceans.</title>
        <authorList>
            <person name="Holmfeldt K."/>
            <person name="Solonenko N."/>
            <person name="Shah M."/>
            <person name="Corrier K."/>
            <person name="Riemann L."/>
            <person name="Verberkmoes N.C."/>
            <person name="Sullivan M.B."/>
        </authorList>
    </citation>
    <scope>NUCLEOTIDE SEQUENCE [LARGE SCALE GENOMIC DNA]</scope>
    <source>
        <strain evidence="1">Phi12:1</strain>
    </source>
</reference>
<organism evidence="1 2">
    <name type="scientific">Cellulophaga phage phi12:1</name>
    <dbReference type="NCBI Taxonomy" id="1327976"/>
    <lineage>
        <taxon>Viruses</taxon>
        <taxon>Duplodnaviria</taxon>
        <taxon>Heunggongvirae</taxon>
        <taxon>Uroviricota</taxon>
        <taxon>Caudoviricetes</taxon>
        <taxon>Helsingorvirus</taxon>
        <taxon>Helsingorvirus Cba121</taxon>
    </lineage>
</organism>
<dbReference type="RefSeq" id="YP_008241027.1">
    <property type="nucleotide sequence ID" value="NC_021791.1"/>
</dbReference>
<accession>R9ZXN1</accession>
<dbReference type="CDD" id="cd08054">
    <property type="entry name" value="gp6"/>
    <property type="match status" value="1"/>
</dbReference>
<dbReference type="OrthoDB" id="9713at10239"/>
<dbReference type="Gene3D" id="1.10.3230.30">
    <property type="entry name" value="Phage gp6-like head-tail connector protein"/>
    <property type="match status" value="1"/>
</dbReference>
<dbReference type="InterPro" id="IPR021146">
    <property type="entry name" value="Phage_gp6-like_head-tail"/>
</dbReference>
<dbReference type="Proteomes" id="UP000014714">
    <property type="component" value="Segment"/>
</dbReference>
<gene>
    <name evidence="1" type="ORF">Phi12:1_gp48</name>
</gene>